<protein>
    <submittedName>
        <fullName evidence="4">Outer membrane efflux protein</fullName>
    </submittedName>
</protein>
<comment type="similarity">
    <text evidence="1">Belongs to the outer membrane factor (OMF) (TC 1.B.17) family.</text>
</comment>
<keyword evidence="5" id="KW-1185">Reference proteome</keyword>
<dbReference type="RefSeq" id="WP_035598909.1">
    <property type="nucleotide sequence ID" value="NZ_ARYM01000013.1"/>
</dbReference>
<dbReference type="PANTHER" id="PTHR30203">
    <property type="entry name" value="OUTER MEMBRANE CATION EFFLUX PROTEIN"/>
    <property type="match status" value="1"/>
</dbReference>
<dbReference type="Proteomes" id="UP000027100">
    <property type="component" value="Unassembled WGS sequence"/>
</dbReference>
<dbReference type="GO" id="GO:0015562">
    <property type="term" value="F:efflux transmembrane transporter activity"/>
    <property type="evidence" value="ECO:0007669"/>
    <property type="project" value="InterPro"/>
</dbReference>
<dbReference type="AlphaFoldDB" id="A0A062VIU4"/>
<evidence type="ECO:0000313" key="5">
    <source>
        <dbReference type="Proteomes" id="UP000027100"/>
    </source>
</evidence>
<reference evidence="4 5" key="1">
    <citation type="journal article" date="2014" name="Antonie Van Leeuwenhoek">
        <title>Hyphomonas beringensis sp. nov. and Hyphomonas chukchiensis sp. nov., isolated from surface seawater of the Bering Sea and Chukchi Sea.</title>
        <authorList>
            <person name="Li C."/>
            <person name="Lai Q."/>
            <person name="Li G."/>
            <person name="Dong C."/>
            <person name="Wang J."/>
            <person name="Liao Y."/>
            <person name="Shao Z."/>
        </authorList>
    </citation>
    <scope>NUCLEOTIDE SEQUENCE [LARGE SCALE GENOMIC DNA]</scope>
    <source>
        <strain evidence="4 5">PS728</strain>
    </source>
</reference>
<feature type="chain" id="PRO_5001615723" evidence="3">
    <location>
        <begin position="31"/>
        <end position="418"/>
    </location>
</feature>
<accession>A0A062VIU4</accession>
<feature type="signal peptide" evidence="3">
    <location>
        <begin position="1"/>
        <end position="30"/>
    </location>
</feature>
<dbReference type="SUPFAM" id="SSF56954">
    <property type="entry name" value="Outer membrane efflux proteins (OEP)"/>
    <property type="match status" value="1"/>
</dbReference>
<dbReference type="OrthoDB" id="9791261at2"/>
<keyword evidence="3" id="KW-0732">Signal</keyword>
<dbReference type="Gene3D" id="1.20.1600.10">
    <property type="entry name" value="Outer membrane efflux proteins (OEP)"/>
    <property type="match status" value="1"/>
</dbReference>
<keyword evidence="2" id="KW-0175">Coiled coil</keyword>
<dbReference type="EMBL" id="ARYM01000013">
    <property type="protein sequence ID" value="KCZ97996.1"/>
    <property type="molecule type" value="Genomic_DNA"/>
</dbReference>
<comment type="caution">
    <text evidence="4">The sequence shown here is derived from an EMBL/GenBank/DDBJ whole genome shotgun (WGS) entry which is preliminary data.</text>
</comment>
<dbReference type="eggNOG" id="COG1538">
    <property type="taxonomic scope" value="Bacteria"/>
</dbReference>
<dbReference type="PANTHER" id="PTHR30203:SF24">
    <property type="entry name" value="BLR4935 PROTEIN"/>
    <property type="match status" value="1"/>
</dbReference>
<evidence type="ECO:0000313" key="4">
    <source>
        <dbReference type="EMBL" id="KCZ97996.1"/>
    </source>
</evidence>
<gene>
    <name evidence="4" type="ORF">HPO_11798</name>
</gene>
<dbReference type="PATRIC" id="fig|1280954.3.peg.2388"/>
<organism evidence="4 5">
    <name type="scientific">Hyphomonas polymorpha PS728</name>
    <dbReference type="NCBI Taxonomy" id="1280954"/>
    <lineage>
        <taxon>Bacteria</taxon>
        <taxon>Pseudomonadati</taxon>
        <taxon>Pseudomonadota</taxon>
        <taxon>Alphaproteobacteria</taxon>
        <taxon>Hyphomonadales</taxon>
        <taxon>Hyphomonadaceae</taxon>
        <taxon>Hyphomonas</taxon>
    </lineage>
</organism>
<name>A0A062VIU4_9PROT</name>
<proteinExistence type="inferred from homology"/>
<feature type="coiled-coil region" evidence="2">
    <location>
        <begin position="299"/>
        <end position="333"/>
    </location>
</feature>
<evidence type="ECO:0000256" key="2">
    <source>
        <dbReference type="SAM" id="Coils"/>
    </source>
</evidence>
<dbReference type="STRING" id="1280954.HPO_11798"/>
<dbReference type="InterPro" id="IPR010131">
    <property type="entry name" value="MdtP/NodT-like"/>
</dbReference>
<sequence>MSFKIMRPPRLAVSCAWAGLMAATMGPAWAEPAPPFAQLVEQIEQAPASREAAALEDAASARVLQARARPNPIIGIETENVLGSGLYSGFSNAETTLSVSQDLELWNRRGVRIGAARAEADAAAVRRDLAVTDAVGRLATVYAEAEAAQRRFQLAEEALELTLADTNASLAQVEEGRQPRLRAVQAEAEAASARATLDEARADMDAAFVSLTVMAMLSSPVTAVADSLLDRTEVLTAPSNEQAPAIKAAEAERLAAERRIRVERSLGRPDVTANVGVRRSQMDDATSFTLGFSLPLPFFDQNRGNIQAAQAELRATEARLEAARQDVRAQQGAAVARLKASASRVSAADAGVASAEEAYQLSRIGFESGRISQLELLTSRSALISARTAAVDARLARAGAEIDLARLEGRTPFEGDQK</sequence>
<evidence type="ECO:0000256" key="3">
    <source>
        <dbReference type="SAM" id="SignalP"/>
    </source>
</evidence>
<dbReference type="InterPro" id="IPR003423">
    <property type="entry name" value="OMP_efflux"/>
</dbReference>
<dbReference type="Pfam" id="PF02321">
    <property type="entry name" value="OEP"/>
    <property type="match status" value="2"/>
</dbReference>
<evidence type="ECO:0000256" key="1">
    <source>
        <dbReference type="ARBA" id="ARBA00007613"/>
    </source>
</evidence>